<dbReference type="Proteomes" id="UP000342300">
    <property type="component" value="Unassembled WGS sequence"/>
</dbReference>
<dbReference type="AlphaFoldDB" id="A0A6A7RXR4"/>
<evidence type="ECO:0000313" key="1">
    <source>
        <dbReference type="EMBL" id="MQM32278.1"/>
    </source>
</evidence>
<proteinExistence type="predicted"/>
<accession>A0A6A7RXR4</accession>
<gene>
    <name evidence="1" type="ORF">CRU78_17940</name>
</gene>
<reference evidence="1 2" key="1">
    <citation type="submission" date="2017-09" db="EMBL/GenBank/DDBJ databases">
        <title>Metagenomic Analysis Reveals Denitrifying Candidatus Accumulibacter and Flanking Population as a Source of N2O.</title>
        <authorList>
            <person name="Gao H."/>
            <person name="Mao Y."/>
            <person name="Zhao X."/>
            <person name="Liu W.-T."/>
            <person name="Zhang T."/>
            <person name="Wells G."/>
        </authorList>
    </citation>
    <scope>NUCLEOTIDE SEQUENCE [LARGE SCALE GENOMIC DNA]</scope>
    <source>
        <strain evidence="1">CANDO_2_IC</strain>
    </source>
</reference>
<evidence type="ECO:0000313" key="2">
    <source>
        <dbReference type="Proteomes" id="UP000342300"/>
    </source>
</evidence>
<comment type="caution">
    <text evidence="1">The sequence shown here is derived from an EMBL/GenBank/DDBJ whole genome shotgun (WGS) entry which is preliminary data.</text>
</comment>
<sequence>MKSGIPVGMPVQWPPAARLPNRYGRVWLIGRGRMLLALVALPLAVLPEPPLWLRKPAAL</sequence>
<organism evidence="1 2">
    <name type="scientific">Candidatus Accumulibacter phosphatis</name>
    <dbReference type="NCBI Taxonomy" id="327160"/>
    <lineage>
        <taxon>Bacteria</taxon>
        <taxon>Pseudomonadati</taxon>
        <taxon>Pseudomonadota</taxon>
        <taxon>Betaproteobacteria</taxon>
        <taxon>Candidatus Accumulibacter</taxon>
    </lineage>
</organism>
<name>A0A6A7RXR4_9PROT</name>
<protein>
    <submittedName>
        <fullName evidence="1">Uncharacterized protein</fullName>
    </submittedName>
</protein>
<dbReference type="EMBL" id="PDHS01000482">
    <property type="protein sequence ID" value="MQM32278.1"/>
    <property type="molecule type" value="Genomic_DNA"/>
</dbReference>